<comment type="caution">
    <text evidence="3">The sequence shown here is derived from an EMBL/GenBank/DDBJ whole genome shotgun (WGS) entry which is preliminary data.</text>
</comment>
<dbReference type="Proteomes" id="UP000249354">
    <property type="component" value="Unassembled WGS sequence"/>
</dbReference>
<gene>
    <name evidence="3" type="ORF">DCF25_06260</name>
</gene>
<organism evidence="3 4">
    <name type="scientific">Leptolyngbya foveolarum</name>
    <dbReference type="NCBI Taxonomy" id="47253"/>
    <lineage>
        <taxon>Bacteria</taxon>
        <taxon>Bacillati</taxon>
        <taxon>Cyanobacteriota</taxon>
        <taxon>Cyanophyceae</taxon>
        <taxon>Leptolyngbyales</taxon>
        <taxon>Leptolyngbyaceae</taxon>
        <taxon>Leptolyngbya group</taxon>
        <taxon>Leptolyngbya</taxon>
    </lineage>
</organism>
<dbReference type="PROSITE" id="PS51257">
    <property type="entry name" value="PROKAR_LIPOPROTEIN"/>
    <property type="match status" value="1"/>
</dbReference>
<reference evidence="4" key="1">
    <citation type="submission" date="2018-04" db="EMBL/GenBank/DDBJ databases">
        <authorList>
            <person name="Cornet L."/>
        </authorList>
    </citation>
    <scope>NUCLEOTIDE SEQUENCE [LARGE SCALE GENOMIC DNA]</scope>
</reference>
<evidence type="ECO:0000259" key="2">
    <source>
        <dbReference type="Pfam" id="PF13239"/>
    </source>
</evidence>
<keyword evidence="1" id="KW-0472">Membrane</keyword>
<dbReference type="AlphaFoldDB" id="A0A2W4UN53"/>
<name>A0A2W4UN53_9CYAN</name>
<evidence type="ECO:0000256" key="1">
    <source>
        <dbReference type="SAM" id="Phobius"/>
    </source>
</evidence>
<reference evidence="3 4" key="2">
    <citation type="submission" date="2018-06" db="EMBL/GenBank/DDBJ databases">
        <title>Metagenomic assembly of (sub)arctic Cyanobacteria and their associated microbiome from non-axenic cultures.</title>
        <authorList>
            <person name="Baurain D."/>
        </authorList>
    </citation>
    <scope>NUCLEOTIDE SEQUENCE [LARGE SCALE GENOMIC DNA]</scope>
    <source>
        <strain evidence="3">ULC129bin1</strain>
    </source>
</reference>
<protein>
    <recommendedName>
        <fullName evidence="2">2TM domain-containing protein</fullName>
    </recommendedName>
</protein>
<feature type="domain" description="2TM" evidence="2">
    <location>
        <begin position="18"/>
        <end position="78"/>
    </location>
</feature>
<proteinExistence type="predicted"/>
<dbReference type="InterPro" id="IPR025698">
    <property type="entry name" value="2TM_dom"/>
</dbReference>
<feature type="transmembrane region" description="Helical" evidence="1">
    <location>
        <begin position="26"/>
        <end position="46"/>
    </location>
</feature>
<feature type="transmembrane region" description="Helical" evidence="1">
    <location>
        <begin position="58"/>
        <end position="78"/>
    </location>
</feature>
<dbReference type="EMBL" id="QBMC01000027">
    <property type="protein sequence ID" value="PZO20697.1"/>
    <property type="molecule type" value="Genomic_DNA"/>
</dbReference>
<accession>A0A2W4UN53</accession>
<dbReference type="Pfam" id="PF13239">
    <property type="entry name" value="2TM"/>
    <property type="match status" value="1"/>
</dbReference>
<evidence type="ECO:0000313" key="4">
    <source>
        <dbReference type="Proteomes" id="UP000249354"/>
    </source>
</evidence>
<keyword evidence="1" id="KW-0812">Transmembrane</keyword>
<keyword evidence="1" id="KW-1133">Transmembrane helix</keyword>
<sequence length="87" mass="9748">MPPRWPREPDRANDPEYRKLEDRLNFAVHVALFACVNSGMWFFNTLNPGSLPLAKTVSLIWLGGLAFHAIYIFAIANYSPNPASSGK</sequence>
<evidence type="ECO:0000313" key="3">
    <source>
        <dbReference type="EMBL" id="PZO20697.1"/>
    </source>
</evidence>